<dbReference type="RefSeq" id="WP_145881347.1">
    <property type="nucleotide sequence ID" value="NZ_CP046904.1"/>
</dbReference>
<dbReference type="EMBL" id="VLKW01000014">
    <property type="protein sequence ID" value="TWI42512.1"/>
    <property type="molecule type" value="Genomic_DNA"/>
</dbReference>
<feature type="compositionally biased region" description="Low complexity" evidence="1">
    <location>
        <begin position="839"/>
        <end position="862"/>
    </location>
</feature>
<dbReference type="EMBL" id="CP046904">
    <property type="protein sequence ID" value="QGZ42117.1"/>
    <property type="molecule type" value="Genomic_DNA"/>
</dbReference>
<feature type="region of interest" description="Disordered" evidence="1">
    <location>
        <begin position="1"/>
        <end position="44"/>
    </location>
</feature>
<gene>
    <name evidence="2" type="ORF">GO485_25785</name>
    <name evidence="3" type="ORF">IP92_05488</name>
</gene>
<dbReference type="Proteomes" id="UP000437862">
    <property type="component" value="Chromosome"/>
</dbReference>
<reference evidence="3" key="2">
    <citation type="submission" date="2019-07" db="EMBL/GenBank/DDBJ databases">
        <authorList>
            <person name="Whitman W."/>
            <person name="Huntemann M."/>
            <person name="Clum A."/>
            <person name="Pillay M."/>
            <person name="Palaniappan K."/>
            <person name="Varghese N."/>
            <person name="Mikhailova N."/>
            <person name="Stamatis D."/>
            <person name="Reddy T."/>
            <person name="Daum C."/>
            <person name="Shapiro N."/>
            <person name="Ivanova N."/>
            <person name="Kyrpides N."/>
            <person name="Woyke T."/>
        </authorList>
    </citation>
    <scope>NUCLEOTIDE SEQUENCE</scope>
    <source>
        <strain evidence="3">CGMCC 1.10685</strain>
    </source>
</reference>
<feature type="region of interest" description="Disordered" evidence="1">
    <location>
        <begin position="839"/>
        <end position="869"/>
    </location>
</feature>
<accession>A0A562PDD5</accession>
<keyword evidence="5" id="KW-1185">Reference proteome</keyword>
<name>A0A562PDD5_9BURK</name>
<protein>
    <submittedName>
        <fullName evidence="3">Uncharacterized protein</fullName>
    </submittedName>
</protein>
<evidence type="ECO:0000313" key="3">
    <source>
        <dbReference type="EMBL" id="TWI42512.1"/>
    </source>
</evidence>
<reference evidence="2 5" key="3">
    <citation type="submission" date="2019-12" db="EMBL/GenBank/DDBJ databases">
        <title>Draft Genome Sequences of Six Type Strains of the Genus Massilia.</title>
        <authorList>
            <person name="Miess H."/>
            <person name="Frediansyah A."/>
            <person name="Goeker M."/>
            <person name="Gross H."/>
        </authorList>
    </citation>
    <scope>NUCLEOTIDE SEQUENCE [LARGE SCALE GENOMIC DNA]</scope>
    <source>
        <strain evidence="2 5">DSM 26639</strain>
    </source>
</reference>
<dbReference type="Proteomes" id="UP000315112">
    <property type="component" value="Unassembled WGS sequence"/>
</dbReference>
<dbReference type="OrthoDB" id="8724685at2"/>
<evidence type="ECO:0000256" key="1">
    <source>
        <dbReference type="SAM" id="MobiDB-lite"/>
    </source>
</evidence>
<feature type="region of interest" description="Disordered" evidence="1">
    <location>
        <begin position="55"/>
        <end position="74"/>
    </location>
</feature>
<organism evidence="3 4">
    <name type="scientific">Pseudoduganella flava</name>
    <dbReference type="NCBI Taxonomy" id="871742"/>
    <lineage>
        <taxon>Bacteria</taxon>
        <taxon>Pseudomonadati</taxon>
        <taxon>Pseudomonadota</taxon>
        <taxon>Betaproteobacteria</taxon>
        <taxon>Burkholderiales</taxon>
        <taxon>Oxalobacteraceae</taxon>
        <taxon>Telluria group</taxon>
        <taxon>Pseudoduganella</taxon>
    </lineage>
</organism>
<proteinExistence type="predicted"/>
<reference evidence="3 4" key="1">
    <citation type="journal article" date="2015" name="Stand. Genomic Sci.">
        <title>Genomic Encyclopedia of Bacterial and Archaeal Type Strains, Phase III: the genomes of soil and plant-associated and newly described type strains.</title>
        <authorList>
            <person name="Whitman W.B."/>
            <person name="Woyke T."/>
            <person name="Klenk H.P."/>
            <person name="Zhou Y."/>
            <person name="Lilburn T.G."/>
            <person name="Beck B.J."/>
            <person name="De Vos P."/>
            <person name="Vandamme P."/>
            <person name="Eisen J.A."/>
            <person name="Garrity G."/>
            <person name="Hugenholtz P."/>
            <person name="Kyrpides N.C."/>
        </authorList>
    </citation>
    <scope>NUCLEOTIDE SEQUENCE [LARGE SCALE GENOMIC DNA]</scope>
    <source>
        <strain evidence="3 4">CGMCC 1.10685</strain>
    </source>
</reference>
<evidence type="ECO:0000313" key="4">
    <source>
        <dbReference type="Proteomes" id="UP000315112"/>
    </source>
</evidence>
<evidence type="ECO:0000313" key="5">
    <source>
        <dbReference type="Proteomes" id="UP000437862"/>
    </source>
</evidence>
<evidence type="ECO:0000313" key="2">
    <source>
        <dbReference type="EMBL" id="QGZ42117.1"/>
    </source>
</evidence>
<sequence>MFSIGSNKPAHQAENYELRDTRPAAPAGEDATSQPSGARPHQGGRAVQLVLRQHAPQEEGESSAVGSSAHKAPEPDDVEATIVSPGVIAAAADLATTPADNAASAAFHRAKREMGSTREALDAAVAELGGRYVRSQSAGVPLASLNDHDGVLVLPFANRHMTVTEHLAVVKDKVSVPGSAEPEERYFVKGYANRLVSLKELKAFNAADHDGKPDGERMETSFRTHLMELSRASQLMARRTAQESEGVVMPVPPNAMPFPRRVTWANAENYMAAGFGGRPLNAQGRGSPFDAGYADYNAIENRLVIFLTDAAEHEKAHPQQQRRGKHVPASVNIEGSVVAELSGIASVETMGPVGTPGVKLAGLRNLLHHAPSGLHLRITTEDGAVHDLRYTDNGLKMRLVYPKEPGVDMLAPLDNAHTSLYSYQGRSTGVFGSVEGFSNPEIVLSTGEALLAGPLMVDRTSLLGHARAGGKLLLNLVTLDPAIGARDARVMAALNTAVKAVCTAASVWAFTHLINSQRDEHTHALLPGARPFTGGGAGVVDAVTLAKAIGVTVVVQSVLTPVFAFLQQNLLKDSWKSRETVGGQLFNEGAVPYATEFTRLLFNYGIQKHMGLPRGDGHDVATLVGVAGLLTASNAVMGRAGNRENHPAARMVADTVNFFIGDLLLRSLGAVAGNPTTRHDMTQRDYQEAFVTRMATRGFDKWLAPILVTALSAAGLLGPNNNVVDDQVSREARYNGVAMSLQDFGRSLSTAGTKLLKKGDAKLEDVEWLAGALHSTGMFIEDSHKKLNRMMMAAQPGDAAELQRVQDAAGFADLDADAQVAYLERMTERFNEMVEATLPTAQPGPSSAAAASAAPAQPGTQPVSNSRAQLPPEIEPMMSRLMNEFVEGHDRHGPNYPTVVSPDFLGPALPHGAEGNRRIGGKTARVPQALTTFSEAPAAHIARVHNAMEGVRGMPESPDDSMAQYQRLSARIIRDILTSTVKYTQESGFFHYLLRWAQTGQPYFTQVVPGVHLTTEMMNKRGNVAGDEDQQISPRDPLLINLGALHAKKFPAIVQRAVVTDAAYFAQTPDQPLGRTITEQERISLSEILSTTSAETLAAAFLAALGYGAAADERSLRIVMNQDTAVNISKYTELMQAETISMPGGIFVVNRVDANPPARLNADGTPAENLGQVVYMSRVNTYDLENNYREWQEARARGETPPLADGALGIEPASGHFFRYDSKSNDMTFVVASKNYFLGTEVERSPDQPARWRYPYTSPASPRGMLDFINAALLLDDPIKPYLNDATRNIHHEEDMRRGGYYDDGNAVRARHEAALAETRTAAGKAAAQLNALRADTVLTAQEGEACKGHLLAKVAAGALRKPLLMLEVGADGQVVLEHGEPKKLATIDKTWDGVDLRWEKAGPTMIGVGPNGFHALGYRDGVLTSVPVKVDGDGATAGNLLHTIMASAYPNPAGSRYTLRNGAVRTVGGAMARLPGMRDEVKATSGQLLGKLQDFAGSDYVPLQSWLSTQVGGQPYPRPETA</sequence>